<sequence>MNYKVLTVIIVFFFSSCDKISKKDTSLYDLIPENSEFVISIKNLSKFKSSVTNNDYLNTVINSKLTLKNLISQLDKINDNSELLIGLYDFNNATHFNIIGREIHNNSAGNLEFSFENIDIITSNSNYKPKVNNDLFVQKFKKINQTNTNFSIALDSLKTKEFFERVFKNKVNISDGNLIINIDASNNLIYINGVVDNYSLNSNSNYKKIAFEEIIENEEKLYFDFKNDLLTDYDIISTNQENKFDFFQPDSTDAVLDLYKIFQLKEGNNLASINGIISNYKDDSKNSEIELKFETSISNEIILGPLIVKNHTNNKNEVFIQDSENIIYLINDNGQIEWTKKINDRVIDEIKQIDSYKNGRLQYVFATQNSLHMIDRKGRDVGKFPLKFKDQITKPVSVFDYDNNKNYRLLITQNDELFMFDSKGNRVRGFDYNKKIKLLQSLSISESAIKISLYLKPRMI</sequence>
<organism evidence="1">
    <name type="scientific">uncultured Flavobacteriia bacterium</name>
    <dbReference type="NCBI Taxonomy" id="212695"/>
    <lineage>
        <taxon>Bacteria</taxon>
        <taxon>Pseudomonadati</taxon>
        <taxon>Bacteroidota</taxon>
        <taxon>Flavobacteriia</taxon>
        <taxon>environmental samples</taxon>
    </lineage>
</organism>
<proteinExistence type="predicted"/>
<gene>
    <name evidence="1" type="ORF">S18_920_0025</name>
</gene>
<dbReference type="EMBL" id="FQ032828">
    <property type="protein sequence ID" value="CBL87586.1"/>
    <property type="molecule type" value="Genomic_DNA"/>
</dbReference>
<dbReference type="AlphaFoldDB" id="F4MN73"/>
<reference evidence="1" key="1">
    <citation type="submission" date="2010-05" db="EMBL/GenBank/DDBJ databases">
        <authorList>
            <person name="Genoscope - CEA"/>
        </authorList>
    </citation>
    <scope>NUCLEOTIDE SEQUENCE</scope>
</reference>
<protein>
    <submittedName>
        <fullName evidence="1">Uncharacterized protein</fullName>
    </submittedName>
</protein>
<accession>F4MN73</accession>
<name>F4MN73_9BACT</name>
<dbReference type="PROSITE" id="PS51257">
    <property type="entry name" value="PROKAR_LIPOPROTEIN"/>
    <property type="match status" value="1"/>
</dbReference>
<reference evidence="1" key="2">
    <citation type="journal article" date="2012" name="Environ. Microbiol.">
        <title>Genomic content of uncultured Bacteroidetes from contrasting oceanic provinces in the North Atlantic Ocean.</title>
        <authorList>
            <person name="Gomez-Pereira P.R."/>
            <person name="Schuler M."/>
            <person name="Fuchs B.M."/>
            <person name="Bennke C."/>
            <person name="Teeling H."/>
            <person name="Waldmann J."/>
            <person name="Richter M."/>
            <person name="Barbe V."/>
            <person name="Bataille E."/>
            <person name="Glockner F.O."/>
            <person name="Amann R."/>
        </authorList>
    </citation>
    <scope>NUCLEOTIDE SEQUENCE</scope>
</reference>
<evidence type="ECO:0000313" key="1">
    <source>
        <dbReference type="EMBL" id="CBL87586.1"/>
    </source>
</evidence>